<dbReference type="EMBL" id="OUUW01000007">
    <property type="protein sequence ID" value="SPP82608.1"/>
    <property type="molecule type" value="Genomic_DNA"/>
</dbReference>
<dbReference type="InterPro" id="IPR038606">
    <property type="entry name" value="To_sf"/>
</dbReference>
<proteinExistence type="predicted"/>
<dbReference type="OMA" id="IWNSAGC"/>
<evidence type="ECO:0000313" key="3">
    <source>
        <dbReference type="Proteomes" id="UP000268350"/>
    </source>
</evidence>
<keyword evidence="3" id="KW-1185">Reference proteome</keyword>
<dbReference type="InterPro" id="IPR010562">
    <property type="entry name" value="Haemolymph_juvenile_hormone-bd"/>
</dbReference>
<accession>A0A3B0KG41</accession>
<reference evidence="3" key="1">
    <citation type="submission" date="2018-01" db="EMBL/GenBank/DDBJ databases">
        <authorList>
            <person name="Alioto T."/>
            <person name="Alioto T."/>
        </authorList>
    </citation>
    <scope>NUCLEOTIDE SEQUENCE [LARGE SCALE GENOMIC DNA]</scope>
</reference>
<evidence type="ECO:0000256" key="1">
    <source>
        <dbReference type="SAM" id="SignalP"/>
    </source>
</evidence>
<feature type="signal peptide" evidence="1">
    <location>
        <begin position="1"/>
        <end position="18"/>
    </location>
</feature>
<dbReference type="PANTHER" id="PTHR20993:SF0">
    <property type="entry name" value="GH07914P"/>
    <property type="match status" value="1"/>
</dbReference>
<dbReference type="Proteomes" id="UP000268350">
    <property type="component" value="Unassembled WGS sequence"/>
</dbReference>
<dbReference type="PANTHER" id="PTHR20993">
    <property type="entry name" value="GH07914P"/>
    <property type="match status" value="1"/>
</dbReference>
<name>A0A3B0KG41_DROGU</name>
<organism evidence="2 3">
    <name type="scientific">Drosophila guanche</name>
    <name type="common">Fruit fly</name>
    <dbReference type="NCBI Taxonomy" id="7266"/>
    <lineage>
        <taxon>Eukaryota</taxon>
        <taxon>Metazoa</taxon>
        <taxon>Ecdysozoa</taxon>
        <taxon>Arthropoda</taxon>
        <taxon>Hexapoda</taxon>
        <taxon>Insecta</taxon>
        <taxon>Pterygota</taxon>
        <taxon>Neoptera</taxon>
        <taxon>Endopterygota</taxon>
        <taxon>Diptera</taxon>
        <taxon>Brachycera</taxon>
        <taxon>Muscomorpha</taxon>
        <taxon>Ephydroidea</taxon>
        <taxon>Drosophilidae</taxon>
        <taxon>Drosophila</taxon>
        <taxon>Sophophora</taxon>
    </lineage>
</organism>
<dbReference type="Gene3D" id="3.15.10.30">
    <property type="entry name" value="Haemolymph juvenile hormone binding protein"/>
    <property type="match status" value="1"/>
</dbReference>
<protein>
    <submittedName>
        <fullName evidence="2">Uncharacterized protein</fullName>
    </submittedName>
</protein>
<feature type="chain" id="PRO_5017404154" evidence="1">
    <location>
        <begin position="19"/>
        <end position="394"/>
    </location>
</feature>
<evidence type="ECO:0000313" key="2">
    <source>
        <dbReference type="EMBL" id="SPP82608.1"/>
    </source>
</evidence>
<dbReference type="Pfam" id="PF06585">
    <property type="entry name" value="JHBP"/>
    <property type="match status" value="2"/>
</dbReference>
<dbReference type="AlphaFoldDB" id="A0A3B0KG41"/>
<gene>
    <name evidence="2" type="ORF">DGUA_6G017325</name>
</gene>
<keyword evidence="1" id="KW-0732">Signal</keyword>
<dbReference type="OrthoDB" id="6370791at2759"/>
<dbReference type="SMART" id="SM00700">
    <property type="entry name" value="JHBP"/>
    <property type="match status" value="1"/>
</dbReference>
<sequence length="394" mass="44489">MASQLFLVALLGIALVSATPVPQQAGSANFTSAMARYLQAFRSIMPCGYAPEGIPALAPIFTPFYAYDISTEDFSLKGNVTNMRIEGLNNFQILSAKDYGKTGEAAYDVIFPKIQILGATEVEGFINIGGFHLPIRQQDVINEALVDLRFVGSYTFANSLTKSSGLRIVDFKQSIYLADVLLNNWNSLWNISTNNFWNRYGSIFISLGLEEIQPKITDLLYQNYFVPKINELLANVSMEELVNYFQSQTQLWETTEVEGFINIGGFHLPIRQQDVINEALVDLRFVGSYTFANSLTKSSGLRIVDFKQSIYLADVLLNNWNSLWNISTNNFWNRYGSIFISLGLEEIQPKITDLLYQNYFVPKINELLANVSMEELVNYFQSQAQLWESAQCQA</sequence>